<dbReference type="InterPro" id="IPR002172">
    <property type="entry name" value="LDrepeatLR_classA_rpt"/>
</dbReference>
<dbReference type="PROSITE" id="PS50068">
    <property type="entry name" value="LDLRA_2"/>
    <property type="match status" value="1"/>
</dbReference>
<dbReference type="FunCoup" id="A0A7M7M8G1">
    <property type="interactions" value="84"/>
</dbReference>
<dbReference type="Gene3D" id="2.60.120.290">
    <property type="entry name" value="Spermadhesin, CUB domain"/>
    <property type="match status" value="1"/>
</dbReference>
<dbReference type="CDD" id="cd00041">
    <property type="entry name" value="CUB"/>
    <property type="match status" value="1"/>
</dbReference>
<dbReference type="InterPro" id="IPR000859">
    <property type="entry name" value="CUB_dom"/>
</dbReference>
<dbReference type="AlphaFoldDB" id="A0A7M7M8G1"/>
<organism evidence="7 8">
    <name type="scientific">Varroa destructor</name>
    <name type="common">Honeybee mite</name>
    <dbReference type="NCBI Taxonomy" id="109461"/>
    <lineage>
        <taxon>Eukaryota</taxon>
        <taxon>Metazoa</taxon>
        <taxon>Ecdysozoa</taxon>
        <taxon>Arthropoda</taxon>
        <taxon>Chelicerata</taxon>
        <taxon>Arachnida</taxon>
        <taxon>Acari</taxon>
        <taxon>Parasitiformes</taxon>
        <taxon>Mesostigmata</taxon>
        <taxon>Gamasina</taxon>
        <taxon>Dermanyssoidea</taxon>
        <taxon>Varroidae</taxon>
        <taxon>Varroa</taxon>
    </lineage>
</organism>
<dbReference type="InterPro" id="IPR023415">
    <property type="entry name" value="LDLR_class-A_CS"/>
</dbReference>
<dbReference type="InterPro" id="IPR042333">
    <property type="entry name" value="LRAD2/Mig-13-like"/>
</dbReference>
<dbReference type="InParanoid" id="A0A7M7M8G1"/>
<dbReference type="PROSITE" id="PS01180">
    <property type="entry name" value="CUB"/>
    <property type="match status" value="1"/>
</dbReference>
<feature type="compositionally biased region" description="Polar residues" evidence="4">
    <location>
        <begin position="336"/>
        <end position="348"/>
    </location>
</feature>
<dbReference type="Proteomes" id="UP000594260">
    <property type="component" value="Unplaced"/>
</dbReference>
<evidence type="ECO:0000313" key="7">
    <source>
        <dbReference type="EnsemblMetazoa" id="XP_022643723"/>
    </source>
</evidence>
<dbReference type="SMART" id="SM00192">
    <property type="entry name" value="LDLa"/>
    <property type="match status" value="1"/>
</dbReference>
<evidence type="ECO:0000256" key="2">
    <source>
        <dbReference type="PROSITE-ProRule" id="PRU00059"/>
    </source>
</evidence>
<evidence type="ECO:0000256" key="1">
    <source>
        <dbReference type="ARBA" id="ARBA00023157"/>
    </source>
</evidence>
<protein>
    <recommendedName>
        <fullName evidence="6">CUB domain-containing protein</fullName>
    </recommendedName>
</protein>
<keyword evidence="5" id="KW-0472">Membrane</keyword>
<feature type="region of interest" description="Disordered" evidence="4">
    <location>
        <begin position="307"/>
        <end position="348"/>
    </location>
</feature>
<dbReference type="Gene3D" id="4.10.400.10">
    <property type="entry name" value="Low-density Lipoprotein Receptor"/>
    <property type="match status" value="1"/>
</dbReference>
<feature type="transmembrane region" description="Helical" evidence="5">
    <location>
        <begin position="234"/>
        <end position="255"/>
    </location>
</feature>
<dbReference type="SUPFAM" id="SSF49854">
    <property type="entry name" value="Spermadhesin, CUB domain"/>
    <property type="match status" value="1"/>
</dbReference>
<keyword evidence="1 3" id="KW-1015">Disulfide bond</keyword>
<name>A0A7M7M8G1_VARDE</name>
<dbReference type="GeneID" id="111242991"/>
<evidence type="ECO:0000259" key="6">
    <source>
        <dbReference type="PROSITE" id="PS01180"/>
    </source>
</evidence>
<dbReference type="PROSITE" id="PS01209">
    <property type="entry name" value="LDLRA_1"/>
    <property type="match status" value="1"/>
</dbReference>
<accession>A0A7M7M8G1</accession>
<dbReference type="OMA" id="HRIPHNY"/>
<evidence type="ECO:0000256" key="3">
    <source>
        <dbReference type="PROSITE-ProRule" id="PRU00124"/>
    </source>
</evidence>
<dbReference type="RefSeq" id="XP_022643723.1">
    <property type="nucleotide sequence ID" value="XM_022787988.1"/>
</dbReference>
<comment type="caution">
    <text evidence="3">Lacks conserved residue(s) required for the propagation of feature annotation.</text>
</comment>
<feature type="disulfide bond" evidence="3">
    <location>
        <begin position="181"/>
        <end position="193"/>
    </location>
</feature>
<dbReference type="Pfam" id="PF00057">
    <property type="entry name" value="Ldl_recept_a"/>
    <property type="match status" value="1"/>
</dbReference>
<feature type="disulfide bond" evidence="2">
    <location>
        <begin position="55"/>
        <end position="82"/>
    </location>
</feature>
<dbReference type="CDD" id="cd00112">
    <property type="entry name" value="LDLa"/>
    <property type="match status" value="1"/>
</dbReference>
<dbReference type="OrthoDB" id="6514358at2759"/>
<keyword evidence="8" id="KW-1185">Reference proteome</keyword>
<dbReference type="InterPro" id="IPR036055">
    <property type="entry name" value="LDL_receptor-like_sf"/>
</dbReference>
<dbReference type="SMART" id="SM00042">
    <property type="entry name" value="CUB"/>
    <property type="match status" value="1"/>
</dbReference>
<dbReference type="PANTHER" id="PTHR24652:SF69">
    <property type="entry name" value="CUB DOMAIN-CONTAINING PROTEIN"/>
    <property type="match status" value="1"/>
</dbReference>
<dbReference type="EnsemblMetazoa" id="XM_022787988">
    <property type="protein sequence ID" value="XP_022643723"/>
    <property type="gene ID" value="LOC111242991"/>
</dbReference>
<dbReference type="Pfam" id="PF00431">
    <property type="entry name" value="CUB"/>
    <property type="match status" value="1"/>
</dbReference>
<evidence type="ECO:0000256" key="4">
    <source>
        <dbReference type="SAM" id="MobiDB-lite"/>
    </source>
</evidence>
<feature type="transmembrane region" description="Helical" evidence="5">
    <location>
        <begin position="20"/>
        <end position="38"/>
    </location>
</feature>
<evidence type="ECO:0000313" key="8">
    <source>
        <dbReference type="Proteomes" id="UP000594260"/>
    </source>
</evidence>
<proteinExistence type="predicted"/>
<dbReference type="SUPFAM" id="SSF57424">
    <property type="entry name" value="LDL receptor-like module"/>
    <property type="match status" value="1"/>
</dbReference>
<keyword evidence="5" id="KW-1133">Transmembrane helix</keyword>
<dbReference type="KEGG" id="vde:111242991"/>
<sequence>MINNVLLLAVLRVRVQRLRTATFFNMGLVVALLCTLWPRHTMADRNRYFHISTLCVGERTYPQYKVIHGAVLSSESENDLDCVITFQTDSILQKFMLRFEKLALDCNDHLTIFDGAHAISKKKVDLSCRSTRADVGTIFTQSNYVTLKYTTDSYSQQKNGFKLVITAYKDMNNPKHEKLPCQQFSCGGPQQFCISQDLTCDGINHCGDGSDEDERAQCIDDSGGHQIMGIGVSVFLTLLLIAFTFCILCIAAIVFCVCRRGPQDYTPSQVALQNGRPLMNGPNGMMGPPGLQNNTITPFGTFPGKAPGDELGLGGLQPGSHSTFPLRTPLNPNGKPVNQSASGENWLV</sequence>
<dbReference type="InterPro" id="IPR035914">
    <property type="entry name" value="Sperma_CUB_dom_sf"/>
</dbReference>
<reference evidence="7" key="1">
    <citation type="submission" date="2021-01" db="UniProtKB">
        <authorList>
            <consortium name="EnsemblMetazoa"/>
        </authorList>
    </citation>
    <scope>IDENTIFICATION</scope>
</reference>
<evidence type="ECO:0000256" key="5">
    <source>
        <dbReference type="SAM" id="Phobius"/>
    </source>
</evidence>
<dbReference type="PANTHER" id="PTHR24652">
    <property type="entry name" value="LOW-DENSITY LIPOPROTEIN RECEPTOR CLASS A DOMAIN-CONTAINING PROTEIN 2"/>
    <property type="match status" value="1"/>
</dbReference>
<feature type="domain" description="CUB" evidence="6">
    <location>
        <begin position="55"/>
        <end position="168"/>
    </location>
</feature>
<keyword evidence="5" id="KW-0812">Transmembrane</keyword>